<sequence length="274" mass="31874">MKKLLLFLFISISFNASAADDLVEYMDNGLPKHYELLDGKTPIYIEFTDVIQGRYIVDVEWFPDWGLVPMFNGPANINFKLVDRDVKFTIKTDFFNIGNRMFSFPKYRINANTIANKEVIKMKYSDIANEPFAFGDMNFDGVKELVIANRRQGQRHHDAYEVYLIQEIKDTSYFNIMDLTDTLPYSNIDATTEFDSDNKTIQLYYSGGACSSSYETYKRVFSDYPLRDYNFELIHKIDYETWDEDGNDMPCTKYVYDVVDGKEILDEAKSGTVD</sequence>
<protein>
    <submittedName>
        <fullName evidence="2">Uncharacterized protein</fullName>
    </submittedName>
</protein>
<dbReference type="STRING" id="1125411.W908_04600"/>
<evidence type="ECO:0000313" key="3">
    <source>
        <dbReference type="Proteomes" id="UP000068905"/>
    </source>
</evidence>
<reference evidence="2 3" key="1">
    <citation type="journal article" date="2015" name="Genome Announc.">
        <title>Genome Sequence of 'Candidatus Thioglobus singularis' Strain PS1, a Mixotroph from the SUP05 Clade of Marine Gammaproteobacteria.</title>
        <authorList>
            <person name="Marshall K.T."/>
            <person name="Morris R.M."/>
        </authorList>
    </citation>
    <scope>NUCLEOTIDE SEQUENCE [LARGE SCALE GENOMIC DNA]</scope>
    <source>
        <strain evidence="2 3">PS1</strain>
    </source>
</reference>
<dbReference type="InterPro" id="IPR058087">
    <property type="entry name" value="XAC2610_dom"/>
</dbReference>
<dbReference type="EMBL" id="CP006911">
    <property type="protein sequence ID" value="ALE02700.1"/>
    <property type="molecule type" value="Genomic_DNA"/>
</dbReference>
<accession>A0A0M4L6T8</accession>
<gene>
    <name evidence="2" type="ORF">W908_04600</name>
</gene>
<name>A0A0M4L6T8_9GAMM</name>
<proteinExistence type="predicted"/>
<dbReference type="NCBIfam" id="NF047539">
    <property type="entry name" value="XAC2610_fam"/>
    <property type="match status" value="1"/>
</dbReference>
<dbReference type="KEGG" id="tsn:W908_04600"/>
<feature type="chain" id="PRO_5005797391" evidence="1">
    <location>
        <begin position="19"/>
        <end position="274"/>
    </location>
</feature>
<feature type="signal peptide" evidence="1">
    <location>
        <begin position="1"/>
        <end position="18"/>
    </location>
</feature>
<dbReference type="Proteomes" id="UP000068905">
    <property type="component" value="Chromosome"/>
</dbReference>
<organism evidence="2 3">
    <name type="scientific">Candidatus Pseudothioglobus singularis PS1</name>
    <dbReference type="NCBI Taxonomy" id="1125411"/>
    <lineage>
        <taxon>Bacteria</taxon>
        <taxon>Pseudomonadati</taxon>
        <taxon>Pseudomonadota</taxon>
        <taxon>Gammaproteobacteria</taxon>
        <taxon>Candidatus Pseudothioglobaceae</taxon>
        <taxon>Candidatus Pseudothioglobus</taxon>
    </lineage>
</organism>
<keyword evidence="1" id="KW-0732">Signal</keyword>
<keyword evidence="3" id="KW-1185">Reference proteome</keyword>
<evidence type="ECO:0000313" key="2">
    <source>
        <dbReference type="EMBL" id="ALE02700.1"/>
    </source>
</evidence>
<evidence type="ECO:0000256" key="1">
    <source>
        <dbReference type="SAM" id="SignalP"/>
    </source>
</evidence>
<dbReference type="AlphaFoldDB" id="A0A0M4L6T8"/>
<dbReference type="RefSeq" id="WP_053820113.1">
    <property type="nucleotide sequence ID" value="NZ_CP006911.1"/>
</dbReference>